<dbReference type="AlphaFoldDB" id="A0A0E0AJK5"/>
<accession>A0A0E0AJK5</accession>
<evidence type="ECO:0000313" key="1">
    <source>
        <dbReference type="EnsemblPlants" id="OGLUM07G13100.1"/>
    </source>
</evidence>
<keyword evidence="2" id="KW-1185">Reference proteome</keyword>
<reference evidence="1" key="1">
    <citation type="submission" date="2015-04" db="UniProtKB">
        <authorList>
            <consortium name="EnsemblPlants"/>
        </authorList>
    </citation>
    <scope>IDENTIFICATION</scope>
</reference>
<dbReference type="Proteomes" id="UP000026961">
    <property type="component" value="Chromosome 7"/>
</dbReference>
<reference evidence="1" key="2">
    <citation type="submission" date="2018-05" db="EMBL/GenBank/DDBJ databases">
        <title>OgluRS3 (Oryza glumaepatula Reference Sequence Version 3).</title>
        <authorList>
            <person name="Zhang J."/>
            <person name="Kudrna D."/>
            <person name="Lee S."/>
            <person name="Talag J."/>
            <person name="Welchert J."/>
            <person name="Wing R.A."/>
        </authorList>
    </citation>
    <scope>NUCLEOTIDE SEQUENCE [LARGE SCALE GENOMIC DNA]</scope>
</reference>
<dbReference type="Gramene" id="OGLUM07G13100.1">
    <property type="protein sequence ID" value="OGLUM07G13100.1"/>
    <property type="gene ID" value="OGLUM07G13100"/>
</dbReference>
<dbReference type="STRING" id="40148.A0A0E0AJK5"/>
<name>A0A0E0AJK5_9ORYZ</name>
<organism evidence="1">
    <name type="scientific">Oryza glumipatula</name>
    <dbReference type="NCBI Taxonomy" id="40148"/>
    <lineage>
        <taxon>Eukaryota</taxon>
        <taxon>Viridiplantae</taxon>
        <taxon>Streptophyta</taxon>
        <taxon>Embryophyta</taxon>
        <taxon>Tracheophyta</taxon>
        <taxon>Spermatophyta</taxon>
        <taxon>Magnoliopsida</taxon>
        <taxon>Liliopsida</taxon>
        <taxon>Poales</taxon>
        <taxon>Poaceae</taxon>
        <taxon>BOP clade</taxon>
        <taxon>Oryzoideae</taxon>
        <taxon>Oryzeae</taxon>
        <taxon>Oryzinae</taxon>
        <taxon>Oryza</taxon>
    </lineage>
</organism>
<evidence type="ECO:0000313" key="2">
    <source>
        <dbReference type="Proteomes" id="UP000026961"/>
    </source>
</evidence>
<dbReference type="HOGENOM" id="CLU_2779981_0_0_1"/>
<proteinExistence type="predicted"/>
<protein>
    <submittedName>
        <fullName evidence="1">Uncharacterized protein</fullName>
    </submittedName>
</protein>
<dbReference type="EnsemblPlants" id="OGLUM07G13100.1">
    <property type="protein sequence ID" value="OGLUM07G13100.1"/>
    <property type="gene ID" value="OGLUM07G13100"/>
</dbReference>
<sequence length="69" mass="7346">MIDLTRMMSLPATCGVAPPVEALTNGTSAAVDACFYSCCCSISISRTINVIDSNKLDGCLLIRCNQEED</sequence>